<dbReference type="NCBIfam" id="TIGR03715">
    <property type="entry name" value="KxYKxGKxW"/>
    <property type="match status" value="1"/>
</dbReference>
<proteinExistence type="predicted"/>
<evidence type="ECO:0000313" key="4">
    <source>
        <dbReference type="Proteomes" id="UP000198374"/>
    </source>
</evidence>
<keyword evidence="1" id="KW-0732">Signal</keyword>
<keyword evidence="2" id="KW-0472">Membrane</keyword>
<comment type="caution">
    <text evidence="3">The sequence shown here is derived from an EMBL/GenBank/DDBJ whole genome shotgun (WGS) entry which is preliminary data.</text>
</comment>
<dbReference type="OrthoDB" id="2282350at2"/>
<keyword evidence="2" id="KW-1133">Transmembrane helix</keyword>
<evidence type="ECO:0000256" key="2">
    <source>
        <dbReference type="SAM" id="Phobius"/>
    </source>
</evidence>
<keyword evidence="2" id="KW-0812">Transmembrane</keyword>
<dbReference type="RefSeq" id="WP_089109138.1">
    <property type="nucleotide sequence ID" value="NZ_BCMF01000005.1"/>
</dbReference>
<dbReference type="NCBIfam" id="TIGR01167">
    <property type="entry name" value="LPXTG_anchor"/>
    <property type="match status" value="1"/>
</dbReference>
<name>A0A1Z5IC68_9LACO</name>
<evidence type="ECO:0000256" key="1">
    <source>
        <dbReference type="ARBA" id="ARBA00022729"/>
    </source>
</evidence>
<dbReference type="Gene3D" id="2.60.40.4300">
    <property type="match status" value="1"/>
</dbReference>
<dbReference type="Pfam" id="PF19258">
    <property type="entry name" value="KxYKxGKxW_sig"/>
    <property type="match status" value="1"/>
</dbReference>
<evidence type="ECO:0000313" key="3">
    <source>
        <dbReference type="EMBL" id="GAW99324.1"/>
    </source>
</evidence>
<dbReference type="Proteomes" id="UP000198374">
    <property type="component" value="Unassembled WGS sequence"/>
</dbReference>
<dbReference type="EMBL" id="BCMF01000005">
    <property type="protein sequence ID" value="GAW99324.1"/>
    <property type="molecule type" value="Genomic_DNA"/>
</dbReference>
<feature type="transmembrane region" description="Helical" evidence="2">
    <location>
        <begin position="953"/>
        <end position="971"/>
    </location>
</feature>
<protein>
    <recommendedName>
        <fullName evidence="5">Gram-positive cocci surface proteins LPxTG domain-containing protein</fullName>
    </recommendedName>
</protein>
<dbReference type="InterPro" id="IPR022263">
    <property type="entry name" value="KxYKxGKxW"/>
</dbReference>
<dbReference type="AlphaFoldDB" id="A0A1Z5IC68"/>
<organism evidence="3 4">
    <name type="scientific">Secundilactobacillus mixtipabuli</name>
    <dbReference type="NCBI Taxonomy" id="1435342"/>
    <lineage>
        <taxon>Bacteria</taxon>
        <taxon>Bacillati</taxon>
        <taxon>Bacillota</taxon>
        <taxon>Bacilli</taxon>
        <taxon>Lactobacillales</taxon>
        <taxon>Lactobacillaceae</taxon>
        <taxon>Secundilactobacillus</taxon>
    </lineage>
</organism>
<feature type="transmembrane region" description="Helical" evidence="2">
    <location>
        <begin position="32"/>
        <end position="54"/>
    </location>
</feature>
<gene>
    <name evidence="3" type="ORF">IWT30_01293</name>
</gene>
<accession>A0A1Z5IC68</accession>
<keyword evidence="4" id="KW-1185">Reference proteome</keyword>
<evidence type="ECO:0008006" key="5">
    <source>
        <dbReference type="Google" id="ProtNLM"/>
    </source>
</evidence>
<sequence>MKHDELNQKRQKLHQDERKLAHHVKLYKSGTLWIAAGMTTAVFGIFTATGLPVASAATTDTTAAVKSAENSVSASSYRLKTSETTQMTTSTQSTAAVINDLSKDMETGDSSAELAPAVTTLGDADRTQIDQAKQAASKQYAQTGQPQVVTAVSASAPQTTATGEVTIKYVDEDDPTAVLSFDRDKAGFPAAAPATISGSYTATTAVSPDLVTKMKVKDAYVEPTILGYTFDKLGDGDTLNFAPVADGKTITVYYKNDSAQTTTTGPTTTQTETTPEKTATGQVTIKYVDEDDPTAVLSFDRDKAGFPAAAPATISGSYTATTAVSPDLVTKMKVKDAYVEPTILGYTFDKLGDGDTLNFASVAEGKTITAYYKNDSAQATTTGPTTTQTETTPKATVTGQVTIAYVDKDTQQLLEFNSGQSSIPGDSVQINGTYVAQTTVSEANLSQVTVSSKVAQAEIAGYKFVGNDTTDLTFALVDQQKTIKAYYEKLAPVLINYVNEDDSADVIFQINYDTQDPVALISGSADYNFDYEPTFNGYTYDEQKTQAESVLKGNGFKSLDETDGLPFTINVYYKKTTTDPNPGAMYIGDSIVKASDVTNTSTKINDFDASEATFVRDSLPEVSVANPVSGAVVTINGHVVNQYPNYTLTGTIGTNNQAGNLSQGLMPIADYISNQPVEVVFVDASTGKILQQGFYGEFDPAKGILPSGNYDTGVVNEAYQPNLAEKGYEFAKVYGEPTGTYDAMHRIVYYAYTPKRDINYVPVTRVITFTSSDGGANMNPVTQTVWYKKLTNEVTGESVYTPQNGFVQYEIPTLSGYSAIINDQPATVVAQEGLPATTGMPTNESVTVNYVKLPSVIIPPTEDVETPPDDGSDGAINVTTNNQVPTVTEKDGKTVVETDKTKGVPVSKRSGSPVQPGVTTDVTVNQTDNLTTNPNVSSTTRAQLPQTDEKYDGVFGFLGAVLMSMIGLSGIKKKRRD</sequence>
<reference evidence="3 4" key="1">
    <citation type="submission" date="2015-11" db="EMBL/GenBank/DDBJ databases">
        <title>Draft genome sequences of new species of the genus Lactobacillus isolated from orchardgrass silage.</title>
        <authorList>
            <person name="Tohno M."/>
            <person name="Tanizawa Y."/>
            <person name="Arita M."/>
        </authorList>
    </citation>
    <scope>NUCLEOTIDE SEQUENCE [LARGE SCALE GENOMIC DNA]</scope>
    <source>
        <strain evidence="3 4">IWT30</strain>
    </source>
</reference>